<accession>A0A0L0S2X0</accession>
<reference evidence="1 2" key="1">
    <citation type="submission" date="2009-11" db="EMBL/GenBank/DDBJ databases">
        <title>Annotation of Allomyces macrogynus ATCC 38327.</title>
        <authorList>
            <consortium name="The Broad Institute Genome Sequencing Platform"/>
            <person name="Russ C."/>
            <person name="Cuomo C."/>
            <person name="Burger G."/>
            <person name="Gray M.W."/>
            <person name="Holland P.W.H."/>
            <person name="King N."/>
            <person name="Lang F.B.F."/>
            <person name="Roger A.J."/>
            <person name="Ruiz-Trillo I."/>
            <person name="Young S.K."/>
            <person name="Zeng Q."/>
            <person name="Gargeya S."/>
            <person name="Fitzgerald M."/>
            <person name="Haas B."/>
            <person name="Abouelleil A."/>
            <person name="Alvarado L."/>
            <person name="Arachchi H.M."/>
            <person name="Berlin A."/>
            <person name="Chapman S.B."/>
            <person name="Gearin G."/>
            <person name="Goldberg J."/>
            <person name="Griggs A."/>
            <person name="Gujja S."/>
            <person name="Hansen M."/>
            <person name="Heiman D."/>
            <person name="Howarth C."/>
            <person name="Larimer J."/>
            <person name="Lui A."/>
            <person name="MacDonald P.J.P."/>
            <person name="McCowen C."/>
            <person name="Montmayeur A."/>
            <person name="Murphy C."/>
            <person name="Neiman D."/>
            <person name="Pearson M."/>
            <person name="Priest M."/>
            <person name="Roberts A."/>
            <person name="Saif S."/>
            <person name="Shea T."/>
            <person name="Sisk P."/>
            <person name="Stolte C."/>
            <person name="Sykes S."/>
            <person name="Wortman J."/>
            <person name="Nusbaum C."/>
            <person name="Birren B."/>
        </authorList>
    </citation>
    <scope>NUCLEOTIDE SEQUENCE [LARGE SCALE GENOMIC DNA]</scope>
    <source>
        <strain evidence="1 2">ATCC 38327</strain>
    </source>
</reference>
<evidence type="ECO:0000313" key="1">
    <source>
        <dbReference type="EMBL" id="KNE56755.1"/>
    </source>
</evidence>
<dbReference type="Proteomes" id="UP000054350">
    <property type="component" value="Unassembled WGS sequence"/>
</dbReference>
<dbReference type="VEuPathDB" id="FungiDB:AMAG_17962"/>
<sequence length="156" mass="16743">MLLFALERSPTQKTRRALLPFAIRKLFINTGGTDRAAVQSRPTALLLTLLHAAALADSLGITPCMFLDLMLVKDRDVAQQQPLTAAFFDQVARQTAVLAPILASYPAQSVSPTRNLRPCSILSDDLSTSTPGVCARTSQHAADADAALTEVLDLAR</sequence>
<dbReference type="AlphaFoldDB" id="A0A0L0S2X0"/>
<proteinExistence type="predicted"/>
<keyword evidence="2" id="KW-1185">Reference proteome</keyword>
<evidence type="ECO:0000313" key="2">
    <source>
        <dbReference type="Proteomes" id="UP000054350"/>
    </source>
</evidence>
<dbReference type="EMBL" id="GG745330">
    <property type="protein sequence ID" value="KNE56755.1"/>
    <property type="molecule type" value="Genomic_DNA"/>
</dbReference>
<organism evidence="1 2">
    <name type="scientific">Allomyces macrogynus (strain ATCC 38327)</name>
    <name type="common">Allomyces javanicus var. macrogynus</name>
    <dbReference type="NCBI Taxonomy" id="578462"/>
    <lineage>
        <taxon>Eukaryota</taxon>
        <taxon>Fungi</taxon>
        <taxon>Fungi incertae sedis</taxon>
        <taxon>Blastocladiomycota</taxon>
        <taxon>Blastocladiomycetes</taxon>
        <taxon>Blastocladiales</taxon>
        <taxon>Blastocladiaceae</taxon>
        <taxon>Allomyces</taxon>
    </lineage>
</organism>
<name>A0A0L0S2X0_ALLM3</name>
<gene>
    <name evidence="1" type="ORF">AMAG_17962</name>
</gene>
<protein>
    <submittedName>
        <fullName evidence="1">Uncharacterized protein</fullName>
    </submittedName>
</protein>
<reference evidence="2" key="2">
    <citation type="submission" date="2009-11" db="EMBL/GenBank/DDBJ databases">
        <title>The Genome Sequence of Allomyces macrogynus strain ATCC 38327.</title>
        <authorList>
            <consortium name="The Broad Institute Genome Sequencing Platform"/>
            <person name="Russ C."/>
            <person name="Cuomo C."/>
            <person name="Shea T."/>
            <person name="Young S.K."/>
            <person name="Zeng Q."/>
            <person name="Koehrsen M."/>
            <person name="Haas B."/>
            <person name="Borodovsky M."/>
            <person name="Guigo R."/>
            <person name="Alvarado L."/>
            <person name="Berlin A."/>
            <person name="Borenstein D."/>
            <person name="Chen Z."/>
            <person name="Engels R."/>
            <person name="Freedman E."/>
            <person name="Gellesch M."/>
            <person name="Goldberg J."/>
            <person name="Griggs A."/>
            <person name="Gujja S."/>
            <person name="Heiman D."/>
            <person name="Hepburn T."/>
            <person name="Howarth C."/>
            <person name="Jen D."/>
            <person name="Larson L."/>
            <person name="Lewis B."/>
            <person name="Mehta T."/>
            <person name="Park D."/>
            <person name="Pearson M."/>
            <person name="Roberts A."/>
            <person name="Saif S."/>
            <person name="Shenoy N."/>
            <person name="Sisk P."/>
            <person name="Stolte C."/>
            <person name="Sykes S."/>
            <person name="Walk T."/>
            <person name="White J."/>
            <person name="Yandava C."/>
            <person name="Burger G."/>
            <person name="Gray M.W."/>
            <person name="Holland P.W.H."/>
            <person name="King N."/>
            <person name="Lang F.B.F."/>
            <person name="Roger A.J."/>
            <person name="Ruiz-Trillo I."/>
            <person name="Lander E."/>
            <person name="Nusbaum C."/>
        </authorList>
    </citation>
    <scope>NUCLEOTIDE SEQUENCE [LARGE SCALE GENOMIC DNA]</scope>
    <source>
        <strain evidence="2">ATCC 38327</strain>
    </source>
</reference>